<organism evidence="9 10">
    <name type="scientific">Cucumis melo</name>
    <name type="common">Muskmelon</name>
    <dbReference type="NCBI Taxonomy" id="3656"/>
    <lineage>
        <taxon>Eukaryota</taxon>
        <taxon>Viridiplantae</taxon>
        <taxon>Streptophyta</taxon>
        <taxon>Embryophyta</taxon>
        <taxon>Tracheophyta</taxon>
        <taxon>Spermatophyta</taxon>
        <taxon>Magnoliopsida</taxon>
        <taxon>eudicotyledons</taxon>
        <taxon>Gunneridae</taxon>
        <taxon>Pentapetalae</taxon>
        <taxon>rosids</taxon>
        <taxon>fabids</taxon>
        <taxon>Cucurbitales</taxon>
        <taxon>Cucurbitaceae</taxon>
        <taxon>Benincaseae</taxon>
        <taxon>Cucumis</taxon>
    </lineage>
</organism>
<evidence type="ECO:0000313" key="10">
    <source>
        <dbReference type="RefSeq" id="XP_008466700.2"/>
    </source>
</evidence>
<feature type="signal peptide" evidence="7">
    <location>
        <begin position="1"/>
        <end position="19"/>
    </location>
</feature>
<dbReference type="InParanoid" id="A0A1S3CT50"/>
<dbReference type="SUPFAM" id="SSF103481">
    <property type="entry name" value="Multidrug resistance efflux transporter EmrE"/>
    <property type="match status" value="2"/>
</dbReference>
<evidence type="ECO:0000256" key="4">
    <source>
        <dbReference type="ARBA" id="ARBA00022989"/>
    </source>
</evidence>
<evidence type="ECO:0000259" key="8">
    <source>
        <dbReference type="Pfam" id="PF00892"/>
    </source>
</evidence>
<dbReference type="GO" id="GO:0016020">
    <property type="term" value="C:membrane"/>
    <property type="evidence" value="ECO:0007669"/>
    <property type="project" value="UniProtKB-SubCell"/>
</dbReference>
<feature type="domain" description="EamA" evidence="8">
    <location>
        <begin position="38"/>
        <end position="175"/>
    </location>
</feature>
<keyword evidence="7" id="KW-0732">Signal</keyword>
<keyword evidence="3 6" id="KW-0812">Transmembrane</keyword>
<evidence type="ECO:0000256" key="3">
    <source>
        <dbReference type="ARBA" id="ARBA00022692"/>
    </source>
</evidence>
<evidence type="ECO:0000256" key="2">
    <source>
        <dbReference type="ARBA" id="ARBA00007635"/>
    </source>
</evidence>
<keyword evidence="9" id="KW-1185">Reference proteome</keyword>
<dbReference type="Proteomes" id="UP001652600">
    <property type="component" value="Chromosome 3"/>
</dbReference>
<comment type="subcellular location">
    <subcellularLocation>
        <location evidence="1 6">Membrane</location>
        <topology evidence="1 6">Multi-pass membrane protein</topology>
    </subcellularLocation>
</comment>
<feature type="transmembrane region" description="Helical" evidence="6">
    <location>
        <begin position="274"/>
        <end position="291"/>
    </location>
</feature>
<feature type="chain" id="PRO_5044565788" description="WAT1-related protein" evidence="7">
    <location>
        <begin position="20"/>
        <end position="389"/>
    </location>
</feature>
<reference evidence="10" key="1">
    <citation type="submission" date="2025-08" db="UniProtKB">
        <authorList>
            <consortium name="RefSeq"/>
        </authorList>
    </citation>
    <scope>IDENTIFICATION</scope>
    <source>
        <tissue evidence="10">Stem</tissue>
    </source>
</reference>
<evidence type="ECO:0000313" key="9">
    <source>
        <dbReference type="Proteomes" id="UP001652600"/>
    </source>
</evidence>
<evidence type="ECO:0000256" key="6">
    <source>
        <dbReference type="RuleBase" id="RU363077"/>
    </source>
</evidence>
<accession>A0A1S3CT50</accession>
<gene>
    <name evidence="10" type="primary">LOC103504048</name>
</gene>
<feature type="transmembrane region" description="Helical" evidence="6">
    <location>
        <begin position="238"/>
        <end position="259"/>
    </location>
</feature>
<dbReference type="InterPro" id="IPR000620">
    <property type="entry name" value="EamA_dom"/>
</dbReference>
<feature type="transmembrane region" description="Helical" evidence="6">
    <location>
        <begin position="35"/>
        <end position="57"/>
    </location>
</feature>
<feature type="transmembrane region" description="Helical" evidence="6">
    <location>
        <begin position="329"/>
        <end position="348"/>
    </location>
</feature>
<feature type="transmembrane region" description="Helical" evidence="6">
    <location>
        <begin position="158"/>
        <end position="178"/>
    </location>
</feature>
<dbReference type="eggNOG" id="ENOG502QV8F">
    <property type="taxonomic scope" value="Eukaryota"/>
</dbReference>
<dbReference type="InterPro" id="IPR030184">
    <property type="entry name" value="WAT1-related"/>
</dbReference>
<comment type="similarity">
    <text evidence="2 6">Belongs to the drug/metabolite transporter (DMT) superfamily. Plant drug/metabolite exporter (P-DME) (TC 2.A.7.4) family.</text>
</comment>
<dbReference type="GO" id="GO:0022857">
    <property type="term" value="F:transmembrane transporter activity"/>
    <property type="evidence" value="ECO:0007669"/>
    <property type="project" value="InterPro"/>
</dbReference>
<evidence type="ECO:0000256" key="7">
    <source>
        <dbReference type="SAM" id="SignalP"/>
    </source>
</evidence>
<dbReference type="InterPro" id="IPR037185">
    <property type="entry name" value="EmrE-like"/>
</dbReference>
<sequence>MMFLMSLSLLLSLLNKLKKMMHHMSENSIVRKLKPYILVVSLQFGIAGIYVICMATLTKGMSRYVLIVYRNTVAALFLAPFALIFERKTRPKMTLPVALQIMVLGFLEPVVDQGFGYLGMTYTSASFTSAIMNAVPSVTFIIAVLFRVERLNIKQVRGVAKVIGTLVTFAGALIMTLYKGPILDFFWTQKTNHHVNSGAAATNQHWVAGTLFILLGCVAWSCFYILQSVTVKKYPAELSLSALICLAGALQSTVIAVAIERHASAWAVGWDSRLLAPLYTGIVGSGIAYYFQALVMKTRGPVFVTAFNPLCMIVVTVISSIVLAEKIHLGSVIGGLIIAIGLYAVVWGKSKDYSTADHLQKPNAAAVPDLPIVASQLPAEQEAYLQPSK</sequence>
<dbReference type="GeneID" id="103504048"/>
<dbReference type="KEGG" id="cmo:103504048"/>
<dbReference type="Gramene" id="MELO3C010598.2.1">
    <property type="protein sequence ID" value="MELO3C010598.2.1"/>
    <property type="gene ID" value="MELO3C010598.2"/>
</dbReference>
<name>A0A1S3CT50_CUCME</name>
<evidence type="ECO:0000256" key="5">
    <source>
        <dbReference type="ARBA" id="ARBA00023136"/>
    </source>
</evidence>
<dbReference type="PANTHER" id="PTHR31218">
    <property type="entry name" value="WAT1-RELATED PROTEIN"/>
    <property type="match status" value="1"/>
</dbReference>
<proteinExistence type="inferred from homology"/>
<feature type="transmembrane region" description="Helical" evidence="6">
    <location>
        <begin position="206"/>
        <end position="226"/>
    </location>
</feature>
<protein>
    <recommendedName>
        <fullName evidence="6">WAT1-related protein</fullName>
    </recommendedName>
</protein>
<feature type="transmembrane region" description="Helical" evidence="6">
    <location>
        <begin position="64"/>
        <end position="85"/>
    </location>
</feature>
<feature type="transmembrane region" description="Helical" evidence="6">
    <location>
        <begin position="125"/>
        <end position="146"/>
    </location>
</feature>
<keyword evidence="5 6" id="KW-0472">Membrane</keyword>
<dbReference type="AlphaFoldDB" id="A0A1S3CT50"/>
<feature type="domain" description="EamA" evidence="8">
    <location>
        <begin position="209"/>
        <end position="346"/>
    </location>
</feature>
<dbReference type="RefSeq" id="XP_008466700.2">
    <property type="nucleotide sequence ID" value="XM_008468478.2"/>
</dbReference>
<evidence type="ECO:0000256" key="1">
    <source>
        <dbReference type="ARBA" id="ARBA00004141"/>
    </source>
</evidence>
<dbReference type="Pfam" id="PF00892">
    <property type="entry name" value="EamA"/>
    <property type="match status" value="2"/>
</dbReference>
<keyword evidence="4 6" id="KW-1133">Transmembrane helix</keyword>
<feature type="transmembrane region" description="Helical" evidence="6">
    <location>
        <begin position="303"/>
        <end position="323"/>
    </location>
</feature>